<proteinExistence type="predicted"/>
<dbReference type="AlphaFoldDB" id="A0A1Y5TGK5"/>
<feature type="domain" description="Endonuclease/exonuclease/phosphatase" evidence="2">
    <location>
        <begin position="36"/>
        <end position="281"/>
    </location>
</feature>
<dbReference type="Pfam" id="PF03372">
    <property type="entry name" value="Exo_endo_phos"/>
    <property type="match status" value="1"/>
</dbReference>
<dbReference type="EMBL" id="FWFV01000009">
    <property type="protein sequence ID" value="SLN59921.1"/>
    <property type="molecule type" value="Genomic_DNA"/>
</dbReference>
<evidence type="ECO:0000259" key="2">
    <source>
        <dbReference type="Pfam" id="PF03372"/>
    </source>
</evidence>
<dbReference type="GO" id="GO:0004519">
    <property type="term" value="F:endonuclease activity"/>
    <property type="evidence" value="ECO:0007669"/>
    <property type="project" value="UniProtKB-KW"/>
</dbReference>
<dbReference type="STRING" id="315423.SAMN04488020_110129"/>
<evidence type="ECO:0000313" key="3">
    <source>
        <dbReference type="EMBL" id="SLN59921.1"/>
    </source>
</evidence>
<feature type="chain" id="PRO_5010998975" evidence="1">
    <location>
        <begin position="22"/>
        <end position="290"/>
    </location>
</feature>
<dbReference type="Proteomes" id="UP000193870">
    <property type="component" value="Unassembled WGS sequence"/>
</dbReference>
<dbReference type="OrthoDB" id="9793162at2"/>
<keyword evidence="3" id="KW-0540">Nuclease</keyword>
<keyword evidence="4" id="KW-1185">Reference proteome</keyword>
<evidence type="ECO:0000313" key="4">
    <source>
        <dbReference type="Proteomes" id="UP000193870"/>
    </source>
</evidence>
<reference evidence="3 4" key="1">
    <citation type="submission" date="2017-03" db="EMBL/GenBank/DDBJ databases">
        <authorList>
            <person name="Afonso C.L."/>
            <person name="Miller P.J."/>
            <person name="Scott M.A."/>
            <person name="Spackman E."/>
            <person name="Goraichik I."/>
            <person name="Dimitrov K.M."/>
            <person name="Suarez D.L."/>
            <person name="Swayne D.E."/>
        </authorList>
    </citation>
    <scope>NUCLEOTIDE SEQUENCE [LARGE SCALE GENOMIC DNA]</scope>
    <source>
        <strain evidence="3 4">CECT 7066</strain>
    </source>
</reference>
<dbReference type="InterPro" id="IPR005135">
    <property type="entry name" value="Endo/exonuclease/phosphatase"/>
</dbReference>
<dbReference type="SUPFAM" id="SSF56219">
    <property type="entry name" value="DNase I-like"/>
    <property type="match status" value="1"/>
</dbReference>
<dbReference type="InterPro" id="IPR036691">
    <property type="entry name" value="Endo/exonu/phosph_ase_sf"/>
</dbReference>
<keyword evidence="1" id="KW-0732">Signal</keyword>
<name>A0A1Y5TGK5_9RHOB</name>
<accession>A0A1Y5TGK5</accession>
<gene>
    <name evidence="3" type="ORF">PAM7066_02949</name>
</gene>
<dbReference type="GO" id="GO:0004527">
    <property type="term" value="F:exonuclease activity"/>
    <property type="evidence" value="ECO:0007669"/>
    <property type="project" value="UniProtKB-KW"/>
</dbReference>
<keyword evidence="3" id="KW-0378">Hydrolase</keyword>
<dbReference type="PROSITE" id="PS51257">
    <property type="entry name" value="PROKAR_LIPOPROTEIN"/>
    <property type="match status" value="1"/>
</dbReference>
<organism evidence="3 4">
    <name type="scientific">Palleronia marisminoris</name>
    <dbReference type="NCBI Taxonomy" id="315423"/>
    <lineage>
        <taxon>Bacteria</taxon>
        <taxon>Pseudomonadati</taxon>
        <taxon>Pseudomonadota</taxon>
        <taxon>Alphaproteobacteria</taxon>
        <taxon>Rhodobacterales</taxon>
        <taxon>Roseobacteraceae</taxon>
        <taxon>Palleronia</taxon>
    </lineage>
</organism>
<protein>
    <submittedName>
        <fullName evidence="3">Endonuclease/Exonuclease/phosphatase family protein</fullName>
    </submittedName>
</protein>
<keyword evidence="3" id="KW-0255">Endonuclease</keyword>
<sequence>MPRALPLVLLLFLLGCARGPAELPPPPEGSLRVASYNVHYIDLNAESGDWSLADWEQRKAPLDAAFKSVGADIIAFQEMESFSRGSDGGTNLALDWLLARNPGYRAAAVGDWRDFPSTQPILYRSDRLSLVDQGWYFFSETPDTIYSRSFDGSYPAFASWARFEDEIGKTIHVTNVHLDAFSRENRHRSTELVTTRLRPVLDAGETAILAGDLNAIRLMGPVRDLKAAGLTFADIRGATYHFDRGLNLFGAIDHIAFSGARVVQGPYVLRHRFEGEWPSDHYPVAVDLAY</sequence>
<dbReference type="Gene3D" id="3.60.10.10">
    <property type="entry name" value="Endonuclease/exonuclease/phosphatase"/>
    <property type="match status" value="1"/>
</dbReference>
<evidence type="ECO:0000256" key="1">
    <source>
        <dbReference type="SAM" id="SignalP"/>
    </source>
</evidence>
<feature type="signal peptide" evidence="1">
    <location>
        <begin position="1"/>
        <end position="21"/>
    </location>
</feature>
<keyword evidence="3" id="KW-0269">Exonuclease</keyword>
<dbReference type="RefSeq" id="WP_085854947.1">
    <property type="nucleotide sequence ID" value="NZ_FOPF01000010.1"/>
</dbReference>